<organism evidence="1 2">
    <name type="scientific">Pseudonocardia benzenivorans</name>
    <dbReference type="NCBI Taxonomy" id="228005"/>
    <lineage>
        <taxon>Bacteria</taxon>
        <taxon>Bacillati</taxon>
        <taxon>Actinomycetota</taxon>
        <taxon>Actinomycetes</taxon>
        <taxon>Pseudonocardiales</taxon>
        <taxon>Pseudonocardiaceae</taxon>
        <taxon>Pseudonocardia</taxon>
    </lineage>
</organism>
<dbReference type="EMBL" id="JBHTMB010000006">
    <property type="protein sequence ID" value="MFD1231782.1"/>
    <property type="molecule type" value="Genomic_DNA"/>
</dbReference>
<dbReference type="RefSeq" id="WP_346093530.1">
    <property type="nucleotide sequence ID" value="NZ_BAABKS010000080.1"/>
</dbReference>
<evidence type="ECO:0000313" key="1">
    <source>
        <dbReference type="EMBL" id="MFD1231782.1"/>
    </source>
</evidence>
<sequence length="198" mass="22481">MGTYQEVVRRLQPIIGPLHTSLQQGISYAETLHGPEGFDRKIDLHFWAHTARRRAADLLREAGLNAEVEGQVSRLSAILVQYNNVWLRVLRPEIHKGRVRVPVPGRSATRQAFYRQDPVLEDLEGPAADNILLLWQDEAGMLREPMTLVRPTGGDHLRRNLTLDWMGDMELRMASLRAADLDALQPRVMYRQIGSDSA</sequence>
<evidence type="ECO:0000313" key="2">
    <source>
        <dbReference type="Proteomes" id="UP001597182"/>
    </source>
</evidence>
<accession>A0ABW3V9L5</accession>
<reference evidence="2" key="1">
    <citation type="journal article" date="2019" name="Int. J. Syst. Evol. Microbiol.">
        <title>The Global Catalogue of Microorganisms (GCM) 10K type strain sequencing project: providing services to taxonomists for standard genome sequencing and annotation.</title>
        <authorList>
            <consortium name="The Broad Institute Genomics Platform"/>
            <consortium name="The Broad Institute Genome Sequencing Center for Infectious Disease"/>
            <person name="Wu L."/>
            <person name="Ma J."/>
        </authorList>
    </citation>
    <scope>NUCLEOTIDE SEQUENCE [LARGE SCALE GENOMIC DNA]</scope>
    <source>
        <strain evidence="2">CCUG 49018</strain>
    </source>
</reference>
<protein>
    <submittedName>
        <fullName evidence="1">Uncharacterized protein</fullName>
    </submittedName>
</protein>
<keyword evidence="2" id="KW-1185">Reference proteome</keyword>
<gene>
    <name evidence="1" type="ORF">ACFQ34_00645</name>
</gene>
<proteinExistence type="predicted"/>
<dbReference type="Proteomes" id="UP001597182">
    <property type="component" value="Unassembled WGS sequence"/>
</dbReference>
<comment type="caution">
    <text evidence="1">The sequence shown here is derived from an EMBL/GenBank/DDBJ whole genome shotgun (WGS) entry which is preliminary data.</text>
</comment>
<name>A0ABW3V9L5_9PSEU</name>